<name>A0AA41Z295_9HYPH</name>
<dbReference type="PANTHER" id="PTHR32243:SF18">
    <property type="entry name" value="INNER MEMBRANE ABC TRANSPORTER PERMEASE PROTEIN YCJP"/>
    <property type="match status" value="1"/>
</dbReference>
<feature type="transmembrane region" description="Helical" evidence="7">
    <location>
        <begin position="138"/>
        <end position="158"/>
    </location>
</feature>
<dbReference type="GO" id="GO:0055085">
    <property type="term" value="P:transmembrane transport"/>
    <property type="evidence" value="ECO:0007669"/>
    <property type="project" value="InterPro"/>
</dbReference>
<gene>
    <name evidence="9" type="ORF">M8523_34035</name>
</gene>
<accession>A0AA41Z295</accession>
<dbReference type="Pfam" id="PF00528">
    <property type="entry name" value="BPD_transp_1"/>
    <property type="match status" value="1"/>
</dbReference>
<evidence type="ECO:0000256" key="7">
    <source>
        <dbReference type="RuleBase" id="RU363032"/>
    </source>
</evidence>
<keyword evidence="6 7" id="KW-0472">Membrane</keyword>
<dbReference type="AlphaFoldDB" id="A0AA41Z295"/>
<dbReference type="PANTHER" id="PTHR32243">
    <property type="entry name" value="MALTOSE TRANSPORT SYSTEM PERMEASE-RELATED"/>
    <property type="match status" value="1"/>
</dbReference>
<evidence type="ECO:0000313" key="10">
    <source>
        <dbReference type="Proteomes" id="UP001165667"/>
    </source>
</evidence>
<dbReference type="InterPro" id="IPR000515">
    <property type="entry name" value="MetI-like"/>
</dbReference>
<keyword evidence="4 7" id="KW-0812">Transmembrane</keyword>
<keyword evidence="5 7" id="KW-1133">Transmembrane helix</keyword>
<keyword evidence="10" id="KW-1185">Reference proteome</keyword>
<dbReference type="RefSeq" id="WP_282589276.1">
    <property type="nucleotide sequence ID" value="NZ_JAMOIM010000073.1"/>
</dbReference>
<evidence type="ECO:0000256" key="6">
    <source>
        <dbReference type="ARBA" id="ARBA00023136"/>
    </source>
</evidence>
<protein>
    <submittedName>
        <fullName evidence="9">Carbohydrate ABC transporter permease</fullName>
    </submittedName>
</protein>
<comment type="similarity">
    <text evidence="7">Belongs to the binding-protein-dependent transport system permease family.</text>
</comment>
<dbReference type="Gene3D" id="1.10.3720.10">
    <property type="entry name" value="MetI-like"/>
    <property type="match status" value="1"/>
</dbReference>
<dbReference type="SUPFAM" id="SSF161098">
    <property type="entry name" value="MetI-like"/>
    <property type="match status" value="1"/>
</dbReference>
<evidence type="ECO:0000256" key="3">
    <source>
        <dbReference type="ARBA" id="ARBA00022475"/>
    </source>
</evidence>
<evidence type="ECO:0000313" key="9">
    <source>
        <dbReference type="EMBL" id="MCW6512899.1"/>
    </source>
</evidence>
<dbReference type="InterPro" id="IPR035906">
    <property type="entry name" value="MetI-like_sf"/>
</dbReference>
<feature type="transmembrane region" description="Helical" evidence="7">
    <location>
        <begin position="74"/>
        <end position="92"/>
    </location>
</feature>
<dbReference type="InterPro" id="IPR050901">
    <property type="entry name" value="BP-dep_ABC_trans_perm"/>
</dbReference>
<dbReference type="Proteomes" id="UP001165667">
    <property type="component" value="Unassembled WGS sequence"/>
</dbReference>
<sequence length="269" mass="29191">MKTVKKLAVTTLAWSVALSLSQPILWMGLTAFKTDLDALQFPPKLLFRPTLENFLAANGSVPVLRPILNSVVESSGATALCFLFAFPAAYALAFHGGRNRNTILLGMLMTRFMPGIGIMLPMYLIFKAIGLIDTQLGLVLVLALVNLPIVVWMLYYYMREIPRDIIESARLDGATAAQQLVHVLFPLCLPGVCSTALLSAVLCWNESFWSIQMTSSAAAPLSAYIATLSGDVLWGKLSAASLLAVGPILLVGWLTQRSFIRGLTFGAVR</sequence>
<evidence type="ECO:0000256" key="2">
    <source>
        <dbReference type="ARBA" id="ARBA00022448"/>
    </source>
</evidence>
<comment type="subcellular location">
    <subcellularLocation>
        <location evidence="1 7">Cell membrane</location>
        <topology evidence="1 7">Multi-pass membrane protein</topology>
    </subcellularLocation>
</comment>
<dbReference type="CDD" id="cd06261">
    <property type="entry name" value="TM_PBP2"/>
    <property type="match status" value="1"/>
</dbReference>
<comment type="caution">
    <text evidence="9">The sequence shown here is derived from an EMBL/GenBank/DDBJ whole genome shotgun (WGS) entry which is preliminary data.</text>
</comment>
<dbReference type="EMBL" id="JAMOIM010000073">
    <property type="protein sequence ID" value="MCW6512899.1"/>
    <property type="molecule type" value="Genomic_DNA"/>
</dbReference>
<keyword evidence="3" id="KW-1003">Cell membrane</keyword>
<organism evidence="9 10">
    <name type="scientific">Lichenifustis flavocetrariae</name>
    <dbReference type="NCBI Taxonomy" id="2949735"/>
    <lineage>
        <taxon>Bacteria</taxon>
        <taxon>Pseudomonadati</taxon>
        <taxon>Pseudomonadota</taxon>
        <taxon>Alphaproteobacteria</taxon>
        <taxon>Hyphomicrobiales</taxon>
        <taxon>Lichenihabitantaceae</taxon>
        <taxon>Lichenifustis</taxon>
    </lineage>
</organism>
<reference evidence="9" key="1">
    <citation type="submission" date="2022-05" db="EMBL/GenBank/DDBJ databases">
        <authorList>
            <person name="Pankratov T."/>
        </authorList>
    </citation>
    <scope>NUCLEOTIDE SEQUENCE</scope>
    <source>
        <strain evidence="9">BP6-180914</strain>
    </source>
</reference>
<keyword evidence="2 7" id="KW-0813">Transport</keyword>
<feature type="transmembrane region" description="Helical" evidence="7">
    <location>
        <begin position="237"/>
        <end position="255"/>
    </location>
</feature>
<proteinExistence type="inferred from homology"/>
<feature type="transmembrane region" description="Helical" evidence="7">
    <location>
        <begin position="104"/>
        <end position="126"/>
    </location>
</feature>
<feature type="domain" description="ABC transmembrane type-1" evidence="8">
    <location>
        <begin position="67"/>
        <end position="255"/>
    </location>
</feature>
<dbReference type="GO" id="GO:0005886">
    <property type="term" value="C:plasma membrane"/>
    <property type="evidence" value="ECO:0007669"/>
    <property type="project" value="UniProtKB-SubCell"/>
</dbReference>
<evidence type="ECO:0000256" key="4">
    <source>
        <dbReference type="ARBA" id="ARBA00022692"/>
    </source>
</evidence>
<dbReference type="PROSITE" id="PS50928">
    <property type="entry name" value="ABC_TM1"/>
    <property type="match status" value="1"/>
</dbReference>
<evidence type="ECO:0000256" key="5">
    <source>
        <dbReference type="ARBA" id="ARBA00022989"/>
    </source>
</evidence>
<evidence type="ECO:0000259" key="8">
    <source>
        <dbReference type="PROSITE" id="PS50928"/>
    </source>
</evidence>
<evidence type="ECO:0000256" key="1">
    <source>
        <dbReference type="ARBA" id="ARBA00004651"/>
    </source>
</evidence>
<feature type="transmembrane region" description="Helical" evidence="7">
    <location>
        <begin position="179"/>
        <end position="202"/>
    </location>
</feature>